<accession>A0ABR8C917</accession>
<sequence>MLKNIPIRIFELLVQGDRLSIADHDLLLSESRKNNCFDRLILDDYELNLNLEVVHEIVDLRSQLLRLVYPKILETLALHNVQIDPSSATLPLLWHYWLPLAQSLAHQHQKIARPFIQGLLGGQGTGKTTLGIVLNILLQYFGKTFLSISLDDLYKTYVDRQKLRDRRPDLIWRGPPSTHDIDLGMQVLQQLRDRNPDHPQPIAIPRFDKSLHNGAGDLIEPEISDGADIVLFEGWFVGMQPLPVSAFRNFVPPILSEGDREFALECNANLYNYLPLWEYLDSLIVLVPEDYQYSLQWRLAAEHNLIAAGKSGMSDQEITQFVEYFWKALHPELFMPRMIDRDYPASCADLVVEISRSHLPTRIYS</sequence>
<dbReference type="Proteomes" id="UP000618445">
    <property type="component" value="Unassembled WGS sequence"/>
</dbReference>
<keyword evidence="2" id="KW-1185">Reference proteome</keyword>
<evidence type="ECO:0000313" key="1">
    <source>
        <dbReference type="EMBL" id="MBD2316836.1"/>
    </source>
</evidence>
<gene>
    <name evidence="1" type="ORF">H6G05_08245</name>
</gene>
<dbReference type="EMBL" id="JACJQY010000009">
    <property type="protein sequence ID" value="MBD2316836.1"/>
    <property type="molecule type" value="Genomic_DNA"/>
</dbReference>
<dbReference type="InterPro" id="IPR027417">
    <property type="entry name" value="P-loop_NTPase"/>
</dbReference>
<dbReference type="SUPFAM" id="SSF52540">
    <property type="entry name" value="P-loop containing nucleoside triphosphate hydrolases"/>
    <property type="match status" value="1"/>
</dbReference>
<proteinExistence type="predicted"/>
<dbReference type="RefSeq" id="WP_190577711.1">
    <property type="nucleotide sequence ID" value="NZ_CAWPQU010000089.1"/>
</dbReference>
<comment type="caution">
    <text evidence="1">The sequence shown here is derived from an EMBL/GenBank/DDBJ whole genome shotgun (WGS) entry which is preliminary data.</text>
</comment>
<dbReference type="GO" id="GO:0016301">
    <property type="term" value="F:kinase activity"/>
    <property type="evidence" value="ECO:0007669"/>
    <property type="project" value="UniProtKB-KW"/>
</dbReference>
<keyword evidence="1" id="KW-0808">Transferase</keyword>
<dbReference type="Gene3D" id="3.40.50.300">
    <property type="entry name" value="P-loop containing nucleotide triphosphate hydrolases"/>
    <property type="match status" value="1"/>
</dbReference>
<organism evidence="1 2">
    <name type="scientific">Phormidium tenue FACHB-1050</name>
    <dbReference type="NCBI Taxonomy" id="2692857"/>
    <lineage>
        <taxon>Bacteria</taxon>
        <taxon>Bacillati</taxon>
        <taxon>Cyanobacteriota</taxon>
        <taxon>Cyanophyceae</taxon>
        <taxon>Oscillatoriophycideae</taxon>
        <taxon>Oscillatoriales</taxon>
        <taxon>Oscillatoriaceae</taxon>
        <taxon>Phormidium</taxon>
    </lineage>
</organism>
<name>A0ABR8C917_9CYAN</name>
<keyword evidence="1" id="KW-0418">Kinase</keyword>
<protein>
    <submittedName>
        <fullName evidence="1">Glycerate kinase</fullName>
    </submittedName>
</protein>
<evidence type="ECO:0000313" key="2">
    <source>
        <dbReference type="Proteomes" id="UP000618445"/>
    </source>
</evidence>
<dbReference type="PANTHER" id="PTHR10285">
    <property type="entry name" value="URIDINE KINASE"/>
    <property type="match status" value="1"/>
</dbReference>
<reference evidence="1 2" key="1">
    <citation type="journal article" date="2020" name="ISME J.">
        <title>Comparative genomics reveals insights into cyanobacterial evolution and habitat adaptation.</title>
        <authorList>
            <person name="Chen M.Y."/>
            <person name="Teng W.K."/>
            <person name="Zhao L."/>
            <person name="Hu C.X."/>
            <person name="Zhou Y.K."/>
            <person name="Han B.P."/>
            <person name="Song L.R."/>
            <person name="Shu W.S."/>
        </authorList>
    </citation>
    <scope>NUCLEOTIDE SEQUENCE [LARGE SCALE GENOMIC DNA]</scope>
    <source>
        <strain evidence="1 2">FACHB-1050</strain>
    </source>
</reference>